<name>A0AAV4FII6_9GAST</name>
<sequence>MKSHGGNSNRNQRRYDNGFTISSSSSSSLYKSHRDDEPIRTGLARSDPRDVTSHSWLPQSEHNTGHLVDSQRQGDR</sequence>
<evidence type="ECO:0000256" key="1">
    <source>
        <dbReference type="SAM" id="MobiDB-lite"/>
    </source>
</evidence>
<organism evidence="2 3">
    <name type="scientific">Elysia marginata</name>
    <dbReference type="NCBI Taxonomy" id="1093978"/>
    <lineage>
        <taxon>Eukaryota</taxon>
        <taxon>Metazoa</taxon>
        <taxon>Spiralia</taxon>
        <taxon>Lophotrochozoa</taxon>
        <taxon>Mollusca</taxon>
        <taxon>Gastropoda</taxon>
        <taxon>Heterobranchia</taxon>
        <taxon>Euthyneura</taxon>
        <taxon>Panpulmonata</taxon>
        <taxon>Sacoglossa</taxon>
        <taxon>Placobranchoidea</taxon>
        <taxon>Plakobranchidae</taxon>
        <taxon>Elysia</taxon>
    </lineage>
</organism>
<protein>
    <submittedName>
        <fullName evidence="2">Uncharacterized protein</fullName>
    </submittedName>
</protein>
<dbReference type="Proteomes" id="UP000762676">
    <property type="component" value="Unassembled WGS sequence"/>
</dbReference>
<dbReference type="AlphaFoldDB" id="A0AAV4FII6"/>
<accession>A0AAV4FII6</accession>
<feature type="region of interest" description="Disordered" evidence="1">
    <location>
        <begin position="1"/>
        <end position="76"/>
    </location>
</feature>
<reference evidence="2 3" key="1">
    <citation type="journal article" date="2021" name="Elife">
        <title>Chloroplast acquisition without the gene transfer in kleptoplastic sea slugs, Plakobranchus ocellatus.</title>
        <authorList>
            <person name="Maeda T."/>
            <person name="Takahashi S."/>
            <person name="Yoshida T."/>
            <person name="Shimamura S."/>
            <person name="Takaki Y."/>
            <person name="Nagai Y."/>
            <person name="Toyoda A."/>
            <person name="Suzuki Y."/>
            <person name="Arimoto A."/>
            <person name="Ishii H."/>
            <person name="Satoh N."/>
            <person name="Nishiyama T."/>
            <person name="Hasebe M."/>
            <person name="Maruyama T."/>
            <person name="Minagawa J."/>
            <person name="Obokata J."/>
            <person name="Shigenobu S."/>
        </authorList>
    </citation>
    <scope>NUCLEOTIDE SEQUENCE [LARGE SCALE GENOMIC DNA]</scope>
</reference>
<evidence type="ECO:0000313" key="2">
    <source>
        <dbReference type="EMBL" id="GFR72550.1"/>
    </source>
</evidence>
<evidence type="ECO:0000313" key="3">
    <source>
        <dbReference type="Proteomes" id="UP000762676"/>
    </source>
</evidence>
<dbReference type="EMBL" id="BMAT01007834">
    <property type="protein sequence ID" value="GFR72550.1"/>
    <property type="molecule type" value="Genomic_DNA"/>
</dbReference>
<proteinExistence type="predicted"/>
<keyword evidence="3" id="KW-1185">Reference proteome</keyword>
<comment type="caution">
    <text evidence="2">The sequence shown here is derived from an EMBL/GenBank/DDBJ whole genome shotgun (WGS) entry which is preliminary data.</text>
</comment>
<gene>
    <name evidence="2" type="ORF">ElyMa_003844900</name>
</gene>
<feature type="compositionally biased region" description="Polar residues" evidence="1">
    <location>
        <begin position="1"/>
        <end position="10"/>
    </location>
</feature>
<feature type="compositionally biased region" description="Polar residues" evidence="1">
    <location>
        <begin position="53"/>
        <end position="62"/>
    </location>
</feature>